<feature type="domain" description="MYND-type" evidence="5">
    <location>
        <begin position="7"/>
        <end position="47"/>
    </location>
</feature>
<accession>A0AAD7TDQ0</accession>
<sequence>KPLFKYCYQCGRSAGVALAVCSRCREVFYCSKACKMKAWSERHKEECVRLSGKAKDRNCTAKKTRAQKADVPQRERMVAAGRMQTAPWTSAKEAKDSWELRENYSFN</sequence>
<proteinExistence type="predicted"/>
<keyword evidence="2 4" id="KW-0863">Zinc-finger</keyword>
<comment type="caution">
    <text evidence="6">The sequence shown here is derived from an EMBL/GenBank/DDBJ whole genome shotgun (WGS) entry which is preliminary data.</text>
</comment>
<gene>
    <name evidence="6" type="ORF">AAFF_G00006040</name>
</gene>
<evidence type="ECO:0000256" key="4">
    <source>
        <dbReference type="PROSITE-ProRule" id="PRU00134"/>
    </source>
</evidence>
<dbReference type="Gene3D" id="6.10.140.2220">
    <property type="match status" value="1"/>
</dbReference>
<protein>
    <recommendedName>
        <fullName evidence="5">MYND-type domain-containing protein</fullName>
    </recommendedName>
</protein>
<evidence type="ECO:0000256" key="1">
    <source>
        <dbReference type="ARBA" id="ARBA00022723"/>
    </source>
</evidence>
<name>A0AAD7TDQ0_9TELE</name>
<evidence type="ECO:0000259" key="5">
    <source>
        <dbReference type="PROSITE" id="PS50865"/>
    </source>
</evidence>
<evidence type="ECO:0000256" key="2">
    <source>
        <dbReference type="ARBA" id="ARBA00022771"/>
    </source>
</evidence>
<feature type="non-terminal residue" evidence="6">
    <location>
        <position position="107"/>
    </location>
</feature>
<keyword evidence="3" id="KW-0862">Zinc</keyword>
<dbReference type="PANTHER" id="PTHR15897">
    <property type="entry name" value="ANKYRIN REPEAT AND MYND DOMAIN PROTEIN 1"/>
    <property type="match status" value="1"/>
</dbReference>
<keyword evidence="1" id="KW-0479">Metal-binding</keyword>
<dbReference type="PANTHER" id="PTHR15897:SF2">
    <property type="entry name" value="ANKYRIN REPEAT AND MYND DOMAIN-CONTAINING PROTEIN 1"/>
    <property type="match status" value="1"/>
</dbReference>
<dbReference type="Proteomes" id="UP001221898">
    <property type="component" value="Unassembled WGS sequence"/>
</dbReference>
<evidence type="ECO:0000313" key="6">
    <source>
        <dbReference type="EMBL" id="KAJ8419105.1"/>
    </source>
</evidence>
<evidence type="ECO:0000256" key="3">
    <source>
        <dbReference type="ARBA" id="ARBA00022833"/>
    </source>
</evidence>
<dbReference type="PROSITE" id="PS01360">
    <property type="entry name" value="ZF_MYND_1"/>
    <property type="match status" value="1"/>
</dbReference>
<dbReference type="InterPro" id="IPR002893">
    <property type="entry name" value="Znf_MYND"/>
</dbReference>
<dbReference type="SUPFAM" id="SSF144232">
    <property type="entry name" value="HIT/MYND zinc finger-like"/>
    <property type="match status" value="1"/>
</dbReference>
<evidence type="ECO:0000313" key="7">
    <source>
        <dbReference type="Proteomes" id="UP001221898"/>
    </source>
</evidence>
<keyword evidence="7" id="KW-1185">Reference proteome</keyword>
<dbReference type="InterPro" id="IPR053064">
    <property type="entry name" value="Ankyrin-MYND_domain-protein"/>
</dbReference>
<dbReference type="AlphaFoldDB" id="A0AAD7TDQ0"/>
<dbReference type="Pfam" id="PF01753">
    <property type="entry name" value="zf-MYND"/>
    <property type="match status" value="1"/>
</dbReference>
<dbReference type="EMBL" id="JAINUG010000001">
    <property type="protein sequence ID" value="KAJ8419105.1"/>
    <property type="molecule type" value="Genomic_DNA"/>
</dbReference>
<organism evidence="6 7">
    <name type="scientific">Aldrovandia affinis</name>
    <dbReference type="NCBI Taxonomy" id="143900"/>
    <lineage>
        <taxon>Eukaryota</taxon>
        <taxon>Metazoa</taxon>
        <taxon>Chordata</taxon>
        <taxon>Craniata</taxon>
        <taxon>Vertebrata</taxon>
        <taxon>Euteleostomi</taxon>
        <taxon>Actinopterygii</taxon>
        <taxon>Neopterygii</taxon>
        <taxon>Teleostei</taxon>
        <taxon>Notacanthiformes</taxon>
        <taxon>Halosauridae</taxon>
        <taxon>Aldrovandia</taxon>
    </lineage>
</organism>
<reference evidence="6" key="1">
    <citation type="journal article" date="2023" name="Science">
        <title>Genome structures resolve the early diversification of teleost fishes.</title>
        <authorList>
            <person name="Parey E."/>
            <person name="Louis A."/>
            <person name="Montfort J."/>
            <person name="Bouchez O."/>
            <person name="Roques C."/>
            <person name="Iampietro C."/>
            <person name="Lluch J."/>
            <person name="Castinel A."/>
            <person name="Donnadieu C."/>
            <person name="Desvignes T."/>
            <person name="Floi Bucao C."/>
            <person name="Jouanno E."/>
            <person name="Wen M."/>
            <person name="Mejri S."/>
            <person name="Dirks R."/>
            <person name="Jansen H."/>
            <person name="Henkel C."/>
            <person name="Chen W.J."/>
            <person name="Zahm M."/>
            <person name="Cabau C."/>
            <person name="Klopp C."/>
            <person name="Thompson A.W."/>
            <person name="Robinson-Rechavi M."/>
            <person name="Braasch I."/>
            <person name="Lecointre G."/>
            <person name="Bobe J."/>
            <person name="Postlethwait J.H."/>
            <person name="Berthelot C."/>
            <person name="Roest Crollius H."/>
            <person name="Guiguen Y."/>
        </authorList>
    </citation>
    <scope>NUCLEOTIDE SEQUENCE</scope>
    <source>
        <strain evidence="6">NC1722</strain>
    </source>
</reference>
<dbReference type="GO" id="GO:0008270">
    <property type="term" value="F:zinc ion binding"/>
    <property type="evidence" value="ECO:0007669"/>
    <property type="project" value="UniProtKB-KW"/>
</dbReference>
<dbReference type="PROSITE" id="PS50865">
    <property type="entry name" value="ZF_MYND_2"/>
    <property type="match status" value="1"/>
</dbReference>